<keyword evidence="5" id="KW-0378">Hydrolase</keyword>
<evidence type="ECO:0000256" key="7">
    <source>
        <dbReference type="ARBA" id="ARBA00023180"/>
    </source>
</evidence>
<reference evidence="8 9" key="1">
    <citation type="journal article" date="2015" name="Fungal Genet. Biol.">
        <title>Evolution of novel wood decay mechanisms in Agaricales revealed by the genome sequences of Fistulina hepatica and Cylindrobasidium torrendii.</title>
        <authorList>
            <person name="Floudas D."/>
            <person name="Held B.W."/>
            <person name="Riley R."/>
            <person name="Nagy L.G."/>
            <person name="Koehler G."/>
            <person name="Ransdell A.S."/>
            <person name="Younus H."/>
            <person name="Chow J."/>
            <person name="Chiniquy J."/>
            <person name="Lipzen A."/>
            <person name="Tritt A."/>
            <person name="Sun H."/>
            <person name="Haridas S."/>
            <person name="LaButti K."/>
            <person name="Ohm R.A."/>
            <person name="Kues U."/>
            <person name="Blanchette R.A."/>
            <person name="Grigoriev I.V."/>
            <person name="Minto R.E."/>
            <person name="Hibbett D.S."/>
        </authorList>
    </citation>
    <scope>NUCLEOTIDE SEQUENCE [LARGE SCALE GENOMIC DNA]</scope>
    <source>
        <strain evidence="8 9">FP15055 ss-10</strain>
    </source>
</reference>
<keyword evidence="6" id="KW-1015">Disulfide bond</keyword>
<dbReference type="SUPFAM" id="SSF48537">
    <property type="entry name" value="Phospholipase C/P1 nuclease"/>
    <property type="match status" value="1"/>
</dbReference>
<dbReference type="Proteomes" id="UP000054007">
    <property type="component" value="Unassembled WGS sequence"/>
</dbReference>
<proteinExistence type="inferred from homology"/>
<dbReference type="GO" id="GO:0004519">
    <property type="term" value="F:endonuclease activity"/>
    <property type="evidence" value="ECO:0007669"/>
    <property type="project" value="UniProtKB-KW"/>
</dbReference>
<sequence>MHLHPDVLPTICDVLNFTSPKSDEPQCHLAPIATWADRWKYRMRWSAPLHYVGAIADHPSQLCLFPGAKGWENDKINVLSGIRNTSDLVEEFVSAQESGLGGDHDTANEALKFLVHFIGDLHQPLHLTGRDRGGNSVKVAFDGRSTNLHSVWDSTLIAKSLRTIPSNYSRPLPLPKVEFNLRQTIYDPYIRRIVWQGILGKWNNELDDWLSCPSPEAAEDPIVPSALTYLPNFALQMWQWLSPAPPQKTDDAIICPYAWAKDIHPLNCDIIWPKALDEEPYKSSRLDGRSEHHHDHATVEEDLAVLDDLPADARPPSKYLELDTPEYAGVIHDEWIIEKMLAQGGLRLAGVLNYLFAPQADGTTRALSLYSIGH</sequence>
<evidence type="ECO:0000256" key="2">
    <source>
        <dbReference type="ARBA" id="ARBA00022722"/>
    </source>
</evidence>
<dbReference type="InterPro" id="IPR008947">
    <property type="entry name" value="PLipase_C/P1_nuclease_dom_sf"/>
</dbReference>
<keyword evidence="4" id="KW-0255">Endonuclease</keyword>
<dbReference type="Pfam" id="PF02265">
    <property type="entry name" value="S1-P1_nuclease"/>
    <property type="match status" value="1"/>
</dbReference>
<evidence type="ECO:0000256" key="6">
    <source>
        <dbReference type="ARBA" id="ARBA00023157"/>
    </source>
</evidence>
<gene>
    <name evidence="8" type="ORF">CYLTODRAFT_395355</name>
</gene>
<dbReference type="GO" id="GO:0003676">
    <property type="term" value="F:nucleic acid binding"/>
    <property type="evidence" value="ECO:0007669"/>
    <property type="project" value="InterPro"/>
</dbReference>
<comment type="similarity">
    <text evidence="1">Belongs to the nuclease type I family.</text>
</comment>
<keyword evidence="9" id="KW-1185">Reference proteome</keyword>
<dbReference type="InterPro" id="IPR003154">
    <property type="entry name" value="S1/P1nuclease"/>
</dbReference>
<protein>
    <submittedName>
        <fullName evidence="8">Phospholipase C/P1 nuclease</fullName>
    </submittedName>
</protein>
<name>A0A0D7BE73_9AGAR</name>
<accession>A0A0D7BE73</accession>
<dbReference type="GO" id="GO:0016788">
    <property type="term" value="F:hydrolase activity, acting on ester bonds"/>
    <property type="evidence" value="ECO:0007669"/>
    <property type="project" value="InterPro"/>
</dbReference>
<dbReference type="STRING" id="1314674.A0A0D7BE73"/>
<keyword evidence="7" id="KW-0325">Glycoprotein</keyword>
<keyword evidence="3" id="KW-0479">Metal-binding</keyword>
<dbReference type="EMBL" id="KN880502">
    <property type="protein sequence ID" value="KIY68479.1"/>
    <property type="molecule type" value="Genomic_DNA"/>
</dbReference>
<dbReference type="AlphaFoldDB" id="A0A0D7BE73"/>
<evidence type="ECO:0000313" key="9">
    <source>
        <dbReference type="Proteomes" id="UP000054007"/>
    </source>
</evidence>
<organism evidence="8 9">
    <name type="scientific">Cylindrobasidium torrendii FP15055 ss-10</name>
    <dbReference type="NCBI Taxonomy" id="1314674"/>
    <lineage>
        <taxon>Eukaryota</taxon>
        <taxon>Fungi</taxon>
        <taxon>Dikarya</taxon>
        <taxon>Basidiomycota</taxon>
        <taxon>Agaricomycotina</taxon>
        <taxon>Agaricomycetes</taxon>
        <taxon>Agaricomycetidae</taxon>
        <taxon>Agaricales</taxon>
        <taxon>Marasmiineae</taxon>
        <taxon>Physalacriaceae</taxon>
        <taxon>Cylindrobasidium</taxon>
    </lineage>
</organism>
<evidence type="ECO:0000256" key="1">
    <source>
        <dbReference type="ARBA" id="ARBA00009547"/>
    </source>
</evidence>
<dbReference type="CDD" id="cd11010">
    <property type="entry name" value="S1-P1_nuclease"/>
    <property type="match status" value="1"/>
</dbReference>
<dbReference type="PANTHER" id="PTHR33146">
    <property type="entry name" value="ENDONUCLEASE 4"/>
    <property type="match status" value="1"/>
</dbReference>
<evidence type="ECO:0000256" key="5">
    <source>
        <dbReference type="ARBA" id="ARBA00022801"/>
    </source>
</evidence>
<dbReference type="GO" id="GO:0046872">
    <property type="term" value="F:metal ion binding"/>
    <property type="evidence" value="ECO:0007669"/>
    <property type="project" value="UniProtKB-KW"/>
</dbReference>
<evidence type="ECO:0000256" key="4">
    <source>
        <dbReference type="ARBA" id="ARBA00022759"/>
    </source>
</evidence>
<evidence type="ECO:0000313" key="8">
    <source>
        <dbReference type="EMBL" id="KIY68479.1"/>
    </source>
</evidence>
<keyword evidence="2" id="KW-0540">Nuclease</keyword>
<dbReference type="GO" id="GO:0006308">
    <property type="term" value="P:DNA catabolic process"/>
    <property type="evidence" value="ECO:0007669"/>
    <property type="project" value="InterPro"/>
</dbReference>
<dbReference type="OrthoDB" id="441446at2759"/>
<dbReference type="Gene3D" id="1.10.575.10">
    <property type="entry name" value="P1 Nuclease"/>
    <property type="match status" value="1"/>
</dbReference>
<dbReference type="PANTHER" id="PTHR33146:SF29">
    <property type="entry name" value="S1_P1 NUCLEASE"/>
    <property type="match status" value="1"/>
</dbReference>
<evidence type="ECO:0000256" key="3">
    <source>
        <dbReference type="ARBA" id="ARBA00022723"/>
    </source>
</evidence>